<geneLocation type="mitochondrion" evidence="2"/>
<keyword evidence="2" id="KW-0496">Mitochondrion</keyword>
<reference evidence="2" key="1">
    <citation type="submission" date="2012-12" db="EMBL/GenBank/DDBJ databases">
        <authorList>
            <person name="Pakala S."/>
            <person name="Fedorova N."/>
            <person name="Joardar V."/>
            <person name="Shabalina S."/>
            <person name="Hostetler J."/>
            <person name="Pakala S."/>
            <person name="Zafar N."/>
            <person name="Nierman W."/>
            <person name="Cubeta M."/>
        </authorList>
    </citation>
    <scope>NUCLEOTIDE SEQUENCE</scope>
    <source>
        <strain evidence="2">AG3 Rhs1AP</strain>
    </source>
</reference>
<keyword evidence="1" id="KW-0472">Membrane</keyword>
<feature type="transmembrane region" description="Helical" evidence="1">
    <location>
        <begin position="12"/>
        <end position="28"/>
    </location>
</feature>
<reference evidence="2" key="2">
    <citation type="journal article" date="2014" name="FEMS Microbiol. Lett.">
        <title>Mobile elements and mitochondrial genome expansion in the soil fungus and potato pathogen Rhizoctonia solani AG-3.</title>
        <authorList>
            <person name="Losada L."/>
            <person name="Pakala S.B."/>
            <person name="Fedorova N.D."/>
            <person name="Joardar V."/>
            <person name="Shabalina S.A."/>
            <person name="Hostetler J."/>
            <person name="Pakala S.M."/>
            <person name="Zafar N."/>
            <person name="Thomas E."/>
            <person name="Rodriguez-Carres M."/>
            <person name="Dean R."/>
            <person name="Vilgalys R."/>
            <person name="Nierman W.C."/>
            <person name="Cubeta M.A."/>
        </authorList>
    </citation>
    <scope>NUCLEOTIDE SEQUENCE</scope>
    <source>
        <strain evidence="2">AG3 Rhs1AP</strain>
    </source>
</reference>
<dbReference type="AlphaFoldDB" id="N0A5B7"/>
<name>N0A5B7_9AGAM</name>
<organism evidence="2">
    <name type="scientific">Rhizoctonia solani</name>
    <dbReference type="NCBI Taxonomy" id="456999"/>
    <lineage>
        <taxon>Eukaryota</taxon>
        <taxon>Fungi</taxon>
        <taxon>Dikarya</taxon>
        <taxon>Basidiomycota</taxon>
        <taxon>Agaricomycotina</taxon>
        <taxon>Agaricomycetes</taxon>
        <taxon>Cantharellales</taxon>
        <taxon>Ceratobasidiaceae</taxon>
        <taxon>Rhizoctonia</taxon>
    </lineage>
</organism>
<protein>
    <submittedName>
        <fullName evidence="2">Uncharacterized protein</fullName>
    </submittedName>
</protein>
<keyword evidence="1" id="KW-0812">Transmembrane</keyword>
<dbReference type="GeneID" id="16029574"/>
<dbReference type="RefSeq" id="YP_008082065.1">
    <property type="nucleotide sequence ID" value="NC_021436.1"/>
</dbReference>
<evidence type="ECO:0000256" key="1">
    <source>
        <dbReference type="SAM" id="Phobius"/>
    </source>
</evidence>
<evidence type="ECO:0000313" key="2">
    <source>
        <dbReference type="EMBL" id="AGK45443.1"/>
    </source>
</evidence>
<proteinExistence type="predicted"/>
<sequence length="74" mass="8513">MKNILNQTNGFIYFSLYFGVVLTLIIYVLYAQSILFNIISEGLILLSSLIPIKPGEGKPKWLSKEERAQFTLFR</sequence>
<accession>N0A5B7</accession>
<keyword evidence="1" id="KW-1133">Transmembrane helix</keyword>
<dbReference type="EMBL" id="KC352446">
    <property type="protein sequence ID" value="AGK45443.1"/>
    <property type="molecule type" value="Genomic_DNA"/>
</dbReference>
<gene>
    <name evidence="2" type="ORF">RSOL_m01310</name>
</gene>